<keyword evidence="3" id="KW-1185">Reference proteome</keyword>
<proteinExistence type="predicted"/>
<feature type="chain" id="PRO_5039121991" evidence="1">
    <location>
        <begin position="22"/>
        <end position="454"/>
    </location>
</feature>
<reference evidence="2 3" key="1">
    <citation type="submission" date="2019-06" db="EMBL/GenBank/DDBJ databases">
        <title>Sequencing the genomes of 1000 actinobacteria strains.</title>
        <authorList>
            <person name="Klenk H.-P."/>
        </authorList>
    </citation>
    <scope>NUCLEOTIDE SEQUENCE [LARGE SCALE GENOMIC DNA]</scope>
    <source>
        <strain evidence="2 3">DSM 20169</strain>
    </source>
</reference>
<dbReference type="Proteomes" id="UP000317209">
    <property type="component" value="Unassembled WGS sequence"/>
</dbReference>
<evidence type="ECO:0000256" key="1">
    <source>
        <dbReference type="SAM" id="SignalP"/>
    </source>
</evidence>
<dbReference type="EMBL" id="VFOX01000001">
    <property type="protein sequence ID" value="TQL84684.1"/>
    <property type="molecule type" value="Genomic_DNA"/>
</dbReference>
<protein>
    <submittedName>
        <fullName evidence="2">Carbohydrate ABC transporter substrate-binding protein (CUT1 family)</fullName>
    </submittedName>
</protein>
<dbReference type="SUPFAM" id="SSF53850">
    <property type="entry name" value="Periplasmic binding protein-like II"/>
    <property type="match status" value="1"/>
</dbReference>
<dbReference type="InterPro" id="IPR050490">
    <property type="entry name" value="Bact_solute-bd_prot1"/>
</dbReference>
<dbReference type="PANTHER" id="PTHR43649">
    <property type="entry name" value="ARABINOSE-BINDING PROTEIN-RELATED"/>
    <property type="match status" value="1"/>
</dbReference>
<accession>A0A543BIN2</accession>
<dbReference type="InterPro" id="IPR006059">
    <property type="entry name" value="SBP"/>
</dbReference>
<evidence type="ECO:0000313" key="3">
    <source>
        <dbReference type="Proteomes" id="UP000317209"/>
    </source>
</evidence>
<dbReference type="PANTHER" id="PTHR43649:SF16">
    <property type="entry name" value="SUGAR-BINDING LIPOPROTEIN"/>
    <property type="match status" value="1"/>
</dbReference>
<dbReference type="AlphaFoldDB" id="A0A543BIN2"/>
<evidence type="ECO:0000313" key="2">
    <source>
        <dbReference type="EMBL" id="TQL84684.1"/>
    </source>
</evidence>
<keyword evidence="1" id="KW-0732">Signal</keyword>
<dbReference type="Pfam" id="PF01547">
    <property type="entry name" value="SBP_bac_1"/>
    <property type="match status" value="1"/>
</dbReference>
<organism evidence="2 3">
    <name type="scientific">Microbacterium saperdae</name>
    <dbReference type="NCBI Taxonomy" id="69368"/>
    <lineage>
        <taxon>Bacteria</taxon>
        <taxon>Bacillati</taxon>
        <taxon>Actinomycetota</taxon>
        <taxon>Actinomycetes</taxon>
        <taxon>Micrococcales</taxon>
        <taxon>Microbacteriaceae</taxon>
        <taxon>Microbacterium</taxon>
    </lineage>
</organism>
<name>A0A543BIN2_9MICO</name>
<dbReference type="RefSeq" id="WP_170198005.1">
    <property type="nucleotide sequence ID" value="NZ_VFOX01000001.1"/>
</dbReference>
<dbReference type="PROSITE" id="PS51257">
    <property type="entry name" value="PROKAR_LIPOPROTEIN"/>
    <property type="match status" value="1"/>
</dbReference>
<gene>
    <name evidence="2" type="ORF">FB560_0275</name>
</gene>
<feature type="signal peptide" evidence="1">
    <location>
        <begin position="1"/>
        <end position="21"/>
    </location>
</feature>
<dbReference type="Gene3D" id="3.40.190.10">
    <property type="entry name" value="Periplasmic binding protein-like II"/>
    <property type="match status" value="1"/>
</dbReference>
<comment type="caution">
    <text evidence="2">The sequence shown here is derived from an EMBL/GenBank/DDBJ whole genome shotgun (WGS) entry which is preliminary data.</text>
</comment>
<sequence length="454" mass="47578">MKKRARSLGAVILVTGLVALAGCSAAESGGDDDGSVTITIGNLPSTEQAASRDAILAQIKAFQKKYPDITVEAEETYWDPATFNAMVAGGTMPTVLTVPMTEIQSLGQRGQIADISAEVEASETLSALNPTIMTTVTGPEDEIFGVPINVYSQGLMFNRAIFEEAGLDPDAPPTTWAEVASAAKTITDKTGVPGLVLMTSGNLGGWTLTGMTYAFGDLMETSEDGTPVANVDNDSAIAALEFIQDARWKDNSLGANFIMTSDDSRNEFGAGRAGIVISGTDLYGDSVVNRGMDPQDFGLAPMPQAEGGLGALGGGNVQVVSATASAEQRDAATKWIDFAQIARFTDEDQAVAAAKAESADGLPVGAPGLPLVGADLFAQYNEWIAPYVNVPTENFELYASTVETIPLVPEPSQHAQELYAALDPVVQAVLTREDADIRALLGDVQTQMETLLAD</sequence>